<dbReference type="EC" id="1.14.13.127" evidence="3"/>
<dbReference type="PANTHER" id="PTHR43476">
    <property type="entry name" value="3-(3-HYDROXY-PHENYL)PROPIONATE/3-HYDROXYCINNAMIC ACID HYDROXYLASE"/>
    <property type="match status" value="1"/>
</dbReference>
<dbReference type="RefSeq" id="WP_216955881.1">
    <property type="nucleotide sequence ID" value="NZ_JAHOPB010000001.1"/>
</dbReference>
<gene>
    <name evidence="3" type="ORF">KQ910_00480</name>
</gene>
<evidence type="ECO:0000256" key="1">
    <source>
        <dbReference type="ARBA" id="ARBA00023002"/>
    </source>
</evidence>
<organism evidence="3 4">
    <name type="scientific">Reyranella humidisoli</name>
    <dbReference type="NCBI Taxonomy" id="2849149"/>
    <lineage>
        <taxon>Bacteria</taxon>
        <taxon>Pseudomonadati</taxon>
        <taxon>Pseudomonadota</taxon>
        <taxon>Alphaproteobacteria</taxon>
        <taxon>Hyphomicrobiales</taxon>
        <taxon>Reyranellaceae</taxon>
        <taxon>Reyranella</taxon>
    </lineage>
</organism>
<feature type="domain" description="FAD-binding" evidence="2">
    <location>
        <begin position="7"/>
        <end position="331"/>
    </location>
</feature>
<dbReference type="EMBL" id="JAHOPB010000001">
    <property type="protein sequence ID" value="MBU8872212.1"/>
    <property type="molecule type" value="Genomic_DNA"/>
</dbReference>
<protein>
    <submittedName>
        <fullName evidence="3">Bifunctional 3-(3-hydroxy-phenyl)propionate/3-hydroxycinnamic acid hydroxylase</fullName>
        <ecNumber evidence="3">1.14.13.127</ecNumber>
    </submittedName>
</protein>
<reference evidence="3 4" key="1">
    <citation type="submission" date="2021-06" db="EMBL/GenBank/DDBJ databases">
        <authorList>
            <person name="Lee D.H."/>
        </authorList>
    </citation>
    <scope>NUCLEOTIDE SEQUENCE [LARGE SCALE GENOMIC DNA]</scope>
    <source>
        <strain evidence="3 4">MMS21-HV4-11</strain>
    </source>
</reference>
<sequence length="452" mass="49402">MTPPVPDVAIVGCGPVGALLGNLLGQAGLSVDIYDRERDIHPLPRAVHFDGEVMRIFQSAGLAPAIAAASRASSKGMHFVNATGVTLMVRRGLEGPGPQGWAGNWYFHQPILEQILRAGLTRFPNVRVHLGREIGSTDELAARFVVGCDGARSMVRHAIGGHSHDLGLHQPWLVVDLLCDLERPRVQALPDYTIQLCDPARPMTVVHVGGRRWRWEIMLMPGDDPARLTEPAIFWPMIERWVGPQDARLERSAVYTFHSVVHEGWRRGRLLLAGDACHQTPPFLGQGMCAGMRDAANLAWKLAAVVRGESDDGLLDTYESERVPHVRAFIELAVRLGAILQETDPAAAAARDARFAAGASLFDFPQPQLGRGHRAEAAPPVGMIFPQPRLADGRLMDDAIGPRFAIVGETPLLESVKPDAVPLPDVGKDWLKQHGVRAALLRPDRYVFDVAR</sequence>
<evidence type="ECO:0000259" key="2">
    <source>
        <dbReference type="Pfam" id="PF01494"/>
    </source>
</evidence>
<evidence type="ECO:0000313" key="4">
    <source>
        <dbReference type="Proteomes" id="UP000727907"/>
    </source>
</evidence>
<proteinExistence type="predicted"/>
<keyword evidence="4" id="KW-1185">Reference proteome</keyword>
<dbReference type="InterPro" id="IPR002938">
    <property type="entry name" value="FAD-bd"/>
</dbReference>
<dbReference type="NCBIfam" id="NF004829">
    <property type="entry name" value="PRK06183.1-3"/>
    <property type="match status" value="1"/>
</dbReference>
<dbReference type="PANTHER" id="PTHR43476:SF3">
    <property type="entry name" value="FAD-BINDING MONOOXYGENASE"/>
    <property type="match status" value="1"/>
</dbReference>
<dbReference type="GO" id="GO:0008688">
    <property type="term" value="F:3-(3-hydroxyphenyl)propionate hydroxylase activity"/>
    <property type="evidence" value="ECO:0007669"/>
    <property type="project" value="UniProtKB-EC"/>
</dbReference>
<keyword evidence="1 3" id="KW-0560">Oxidoreductase</keyword>
<name>A0ABS6IC82_9HYPH</name>
<dbReference type="Proteomes" id="UP000727907">
    <property type="component" value="Unassembled WGS sequence"/>
</dbReference>
<dbReference type="Pfam" id="PF01494">
    <property type="entry name" value="FAD_binding_3"/>
    <property type="match status" value="1"/>
</dbReference>
<accession>A0ABS6IC82</accession>
<evidence type="ECO:0000313" key="3">
    <source>
        <dbReference type="EMBL" id="MBU8872212.1"/>
    </source>
</evidence>
<comment type="caution">
    <text evidence="3">The sequence shown here is derived from an EMBL/GenBank/DDBJ whole genome shotgun (WGS) entry which is preliminary data.</text>
</comment>
<dbReference type="InterPro" id="IPR050631">
    <property type="entry name" value="PheA/TfdB_FAD_monoxygenase"/>
</dbReference>